<keyword evidence="3" id="KW-0456">Lyase</keyword>
<accession>A0A0W0WPK8</accession>
<dbReference type="EMBL" id="LNYO01000019">
    <property type="protein sequence ID" value="KTD34054.1"/>
    <property type="molecule type" value="Genomic_DNA"/>
</dbReference>
<dbReference type="OrthoDB" id="8859181at2"/>
<dbReference type="PANTHER" id="PTHR10672:SF3">
    <property type="entry name" value="PROTEIN HU-LI TAI SHAO"/>
    <property type="match status" value="1"/>
</dbReference>
<evidence type="ECO:0000313" key="3">
    <source>
        <dbReference type="EMBL" id="KTD34054.1"/>
    </source>
</evidence>
<dbReference type="EC" id="4.1.-.-" evidence="3"/>
<dbReference type="STRING" id="45070.Lnau_2024"/>
<feature type="domain" description="Class II aldolase/adducin N-terminal" evidence="2">
    <location>
        <begin position="28"/>
        <end position="209"/>
    </location>
</feature>
<comment type="caution">
    <text evidence="3">The sequence shown here is derived from an EMBL/GenBank/DDBJ whole genome shotgun (WGS) entry which is preliminary data.</text>
</comment>
<dbReference type="GO" id="GO:0016829">
    <property type="term" value="F:lyase activity"/>
    <property type="evidence" value="ECO:0007669"/>
    <property type="project" value="UniProtKB-KW"/>
</dbReference>
<dbReference type="Gene3D" id="3.40.225.10">
    <property type="entry name" value="Class II aldolase/adducin N-terminal domain"/>
    <property type="match status" value="1"/>
</dbReference>
<sequence>MPIKNPERFSHVELQKETIPEERLHRKQKLAAAFRIFGKLGLCEGITGHITVRDPEFTDCFWVNPFGLSFNQIKVSDLILCNSEGEIIEGKHTRLNRAAFAIHSNIHKARPDIIAAAHAHSLYGSTWSVLGRLLDPITQTACAFYKDHALFDDYSGVVVDLSEGERIAATLGDRKAVILKNHGLLTVGETVEAAAWWLISMERCCQMQILAESTGNPLKLIKPEVAEQTRDEAVGFPLVGWFNFEPLWQDILAEAPDFMD</sequence>
<dbReference type="Proteomes" id="UP000054725">
    <property type="component" value="Unassembled WGS sequence"/>
</dbReference>
<dbReference type="AlphaFoldDB" id="A0A0W0WPK8"/>
<dbReference type="NCBIfam" id="NF004855">
    <property type="entry name" value="PRK06208.1"/>
    <property type="match status" value="1"/>
</dbReference>
<organism evidence="3 4">
    <name type="scientific">Legionella nautarum</name>
    <dbReference type="NCBI Taxonomy" id="45070"/>
    <lineage>
        <taxon>Bacteria</taxon>
        <taxon>Pseudomonadati</taxon>
        <taxon>Pseudomonadota</taxon>
        <taxon>Gammaproteobacteria</taxon>
        <taxon>Legionellales</taxon>
        <taxon>Legionellaceae</taxon>
        <taxon>Legionella</taxon>
    </lineage>
</organism>
<dbReference type="PATRIC" id="fig|45070.6.peg.2135"/>
<gene>
    <name evidence="3" type="primary">novR</name>
    <name evidence="3" type="ORF">Lnau_2024</name>
</gene>
<dbReference type="InterPro" id="IPR001303">
    <property type="entry name" value="Aldolase_II/adducin_N"/>
</dbReference>
<keyword evidence="4" id="KW-1185">Reference proteome</keyword>
<evidence type="ECO:0000313" key="4">
    <source>
        <dbReference type="Proteomes" id="UP000054725"/>
    </source>
</evidence>
<evidence type="ECO:0000259" key="2">
    <source>
        <dbReference type="SMART" id="SM01007"/>
    </source>
</evidence>
<dbReference type="SMART" id="SM01007">
    <property type="entry name" value="Aldolase_II"/>
    <property type="match status" value="1"/>
</dbReference>
<comment type="similarity">
    <text evidence="1">Belongs to the aldolase class II family.</text>
</comment>
<evidence type="ECO:0000256" key="1">
    <source>
        <dbReference type="ARBA" id="ARBA00037961"/>
    </source>
</evidence>
<reference evidence="3 4" key="1">
    <citation type="submission" date="2015-11" db="EMBL/GenBank/DDBJ databases">
        <title>Genomic analysis of 38 Legionella species identifies large and diverse effector repertoires.</title>
        <authorList>
            <person name="Burstein D."/>
            <person name="Amaro F."/>
            <person name="Zusman T."/>
            <person name="Lifshitz Z."/>
            <person name="Cohen O."/>
            <person name="Gilbert J.A."/>
            <person name="Pupko T."/>
            <person name="Shuman H.A."/>
            <person name="Segal G."/>
        </authorList>
    </citation>
    <scope>NUCLEOTIDE SEQUENCE [LARGE SCALE GENOMIC DNA]</scope>
    <source>
        <strain evidence="3 4">ATCC 49506</strain>
    </source>
</reference>
<dbReference type="InterPro" id="IPR051017">
    <property type="entry name" value="Aldolase-II_Adducin_sf"/>
</dbReference>
<proteinExistence type="inferred from homology"/>
<dbReference type="GO" id="GO:0005996">
    <property type="term" value="P:monosaccharide metabolic process"/>
    <property type="evidence" value="ECO:0007669"/>
    <property type="project" value="UniProtKB-ARBA"/>
</dbReference>
<dbReference type="FunFam" id="3.40.225.10:FF:000009">
    <property type="entry name" value="Class II aldolase/adducin N-terminal"/>
    <property type="match status" value="1"/>
</dbReference>
<dbReference type="GO" id="GO:0005856">
    <property type="term" value="C:cytoskeleton"/>
    <property type="evidence" value="ECO:0007669"/>
    <property type="project" value="TreeGrafter"/>
</dbReference>
<dbReference type="Pfam" id="PF00596">
    <property type="entry name" value="Aldolase_II"/>
    <property type="match status" value="1"/>
</dbReference>
<dbReference type="PANTHER" id="PTHR10672">
    <property type="entry name" value="ADDUCIN"/>
    <property type="match status" value="1"/>
</dbReference>
<dbReference type="GO" id="GO:0051015">
    <property type="term" value="F:actin filament binding"/>
    <property type="evidence" value="ECO:0007669"/>
    <property type="project" value="TreeGrafter"/>
</dbReference>
<dbReference type="SUPFAM" id="SSF53639">
    <property type="entry name" value="AraD/HMP-PK domain-like"/>
    <property type="match status" value="1"/>
</dbReference>
<dbReference type="RefSeq" id="WP_058505040.1">
    <property type="nucleotide sequence ID" value="NZ_CAAAIF010000018.1"/>
</dbReference>
<name>A0A0W0WPK8_9GAMM</name>
<dbReference type="InterPro" id="IPR036409">
    <property type="entry name" value="Aldolase_II/adducin_N_sf"/>
</dbReference>
<protein>
    <submittedName>
        <fullName evidence="3">Decarboxylase NovR</fullName>
        <ecNumber evidence="3">4.1.-.-</ecNumber>
    </submittedName>
</protein>